<dbReference type="Gene3D" id="2.60.40.150">
    <property type="entry name" value="C2 domain"/>
    <property type="match status" value="1"/>
</dbReference>
<accession>A0A835LP21</accession>
<keyword evidence="2" id="KW-0812">Transmembrane</keyword>
<feature type="domain" description="VASt" evidence="5">
    <location>
        <begin position="314"/>
        <end position="452"/>
    </location>
</feature>
<dbReference type="InterPro" id="IPR031968">
    <property type="entry name" value="VASt"/>
</dbReference>
<evidence type="ECO:0000256" key="3">
    <source>
        <dbReference type="ARBA" id="ARBA00022989"/>
    </source>
</evidence>
<dbReference type="GO" id="GO:0016020">
    <property type="term" value="C:membrane"/>
    <property type="evidence" value="ECO:0007669"/>
    <property type="project" value="UniProtKB-SubCell"/>
</dbReference>
<dbReference type="InterPro" id="IPR011993">
    <property type="entry name" value="PH-like_dom_sf"/>
</dbReference>
<dbReference type="Pfam" id="PF02893">
    <property type="entry name" value="GRAM"/>
    <property type="match status" value="1"/>
</dbReference>
<dbReference type="EMBL" id="JADFTS010000006">
    <property type="protein sequence ID" value="KAF9602140.1"/>
    <property type="molecule type" value="Genomic_DNA"/>
</dbReference>
<evidence type="ECO:0000313" key="7">
    <source>
        <dbReference type="Proteomes" id="UP000631114"/>
    </source>
</evidence>
<proteinExistence type="predicted"/>
<dbReference type="InterPro" id="IPR044511">
    <property type="entry name" value="At1g03370/At5g50170-like"/>
</dbReference>
<evidence type="ECO:0000256" key="1">
    <source>
        <dbReference type="ARBA" id="ARBA00004167"/>
    </source>
</evidence>
<evidence type="ECO:0000256" key="4">
    <source>
        <dbReference type="ARBA" id="ARBA00023136"/>
    </source>
</evidence>
<dbReference type="PANTHER" id="PTHR46296">
    <property type="entry name" value="BNAA05G37250D PROTEIN"/>
    <property type="match status" value="1"/>
</dbReference>
<dbReference type="PANTHER" id="PTHR46296:SF8">
    <property type="entry name" value="OS06G0297800 PROTEIN"/>
    <property type="match status" value="1"/>
</dbReference>
<dbReference type="Pfam" id="PF16016">
    <property type="entry name" value="VASt"/>
    <property type="match status" value="1"/>
</dbReference>
<dbReference type="SMART" id="SM00568">
    <property type="entry name" value="GRAM"/>
    <property type="match status" value="1"/>
</dbReference>
<dbReference type="InterPro" id="IPR035892">
    <property type="entry name" value="C2_domain_sf"/>
</dbReference>
<dbReference type="OrthoDB" id="67700at2759"/>
<dbReference type="AlphaFoldDB" id="A0A835LP21"/>
<organism evidence="6 7">
    <name type="scientific">Coptis chinensis</name>
    <dbReference type="NCBI Taxonomy" id="261450"/>
    <lineage>
        <taxon>Eukaryota</taxon>
        <taxon>Viridiplantae</taxon>
        <taxon>Streptophyta</taxon>
        <taxon>Embryophyta</taxon>
        <taxon>Tracheophyta</taxon>
        <taxon>Spermatophyta</taxon>
        <taxon>Magnoliopsida</taxon>
        <taxon>Ranunculales</taxon>
        <taxon>Ranunculaceae</taxon>
        <taxon>Coptidoideae</taxon>
        <taxon>Coptis</taxon>
    </lineage>
</organism>
<gene>
    <name evidence="6" type="ORF">IFM89_025307</name>
</gene>
<dbReference type="CDD" id="cd00030">
    <property type="entry name" value="C2"/>
    <property type="match status" value="1"/>
</dbReference>
<evidence type="ECO:0000256" key="2">
    <source>
        <dbReference type="ARBA" id="ARBA00022692"/>
    </source>
</evidence>
<name>A0A835LP21_9MAGN</name>
<keyword evidence="3" id="KW-1133">Transmembrane helix</keyword>
<reference evidence="6 7" key="1">
    <citation type="submission" date="2020-10" db="EMBL/GenBank/DDBJ databases">
        <title>The Coptis chinensis genome and diversification of protoberbering-type alkaloids.</title>
        <authorList>
            <person name="Wang B."/>
            <person name="Shu S."/>
            <person name="Song C."/>
            <person name="Liu Y."/>
        </authorList>
    </citation>
    <scope>NUCLEOTIDE SEQUENCE [LARGE SCALE GENOMIC DNA]</scope>
    <source>
        <strain evidence="6">HL-2020</strain>
        <tissue evidence="6">Leaf</tissue>
    </source>
</reference>
<comment type="subcellular location">
    <subcellularLocation>
        <location evidence="1">Membrane</location>
        <topology evidence="1">Single-pass membrane protein</topology>
    </subcellularLocation>
</comment>
<comment type="caution">
    <text evidence="6">The sequence shown here is derived from an EMBL/GenBank/DDBJ whole genome shotgun (WGS) entry which is preliminary data.</text>
</comment>
<keyword evidence="4" id="KW-0472">Membrane</keyword>
<dbReference type="Proteomes" id="UP000631114">
    <property type="component" value="Unassembled WGS sequence"/>
</dbReference>
<evidence type="ECO:0000259" key="5">
    <source>
        <dbReference type="PROSITE" id="PS51778"/>
    </source>
</evidence>
<dbReference type="InterPro" id="IPR004182">
    <property type="entry name" value="GRAM"/>
</dbReference>
<dbReference type="SUPFAM" id="SSF49562">
    <property type="entry name" value="C2 domain (Calcium/lipid-binding domain, CaLB)"/>
    <property type="match status" value="1"/>
</dbReference>
<dbReference type="Gene3D" id="2.30.29.30">
    <property type="entry name" value="Pleckstrin-homology domain (PH domain)/Phosphotyrosine-binding domain (PTB)"/>
    <property type="match status" value="1"/>
</dbReference>
<evidence type="ECO:0000313" key="6">
    <source>
        <dbReference type="EMBL" id="KAF9602140.1"/>
    </source>
</evidence>
<keyword evidence="7" id="KW-1185">Reference proteome</keyword>
<protein>
    <recommendedName>
        <fullName evidence="5">VASt domain-containing protein</fullName>
    </recommendedName>
</protein>
<dbReference type="PROSITE" id="PS51778">
    <property type="entry name" value="VAST"/>
    <property type="match status" value="1"/>
</dbReference>
<sequence>MLHALMLQQNTFQPAEIFEFDAMDDPPSVLEIEVFDFDGPFDEAITLGHAEVNFLKSNLSDLADIWIPLQGKLAQACRSKLHLRIFLNNTRGNNVVKEYLAKMEKEVGKKINIRSPQTNSAFQKVFGLPPEEFLINDFTCHLKRKLPLQVGHPLQLVTDLMVHFVMAGYVLLPYPFTVDSLQGRLFLSARIMGFHTNMFGNITKFFFLWEDIEDIQVLPPTLASMGSPSIIIILRPGRGMDARHGAKTHDQEGRLKFHFQSFVSFNVANRTILALWKAISLTPEQKVQIVEEESEEKNVQTEESGAFLGLEDATMSEVYSSHLSIPVKLFMELFSGGYIERGRDKFVTICQADFELWRNNEHSAKYPSSNNNGWVVEEVMTLNGVPLADHFTLQIRYQVEHLPSRPKSCNVQAYFGITWLKSTRHQKRVTKNIQSNLTVRLKSIYGLLEKEYVPGK</sequence>